<organism evidence="2 3">
    <name type="scientific">Brevundimonas staleyi</name>
    <dbReference type="NCBI Taxonomy" id="74326"/>
    <lineage>
        <taxon>Bacteria</taxon>
        <taxon>Pseudomonadati</taxon>
        <taxon>Pseudomonadota</taxon>
        <taxon>Alphaproteobacteria</taxon>
        <taxon>Caulobacterales</taxon>
        <taxon>Caulobacteraceae</taxon>
        <taxon>Brevundimonas</taxon>
    </lineage>
</organism>
<comment type="caution">
    <text evidence="2">The sequence shown here is derived from an EMBL/GenBank/DDBJ whole genome shotgun (WGS) entry which is preliminary data.</text>
</comment>
<protein>
    <submittedName>
        <fullName evidence="2">DUF3828 domain-containing protein</fullName>
    </submittedName>
</protein>
<evidence type="ECO:0000259" key="1">
    <source>
        <dbReference type="Pfam" id="PF12883"/>
    </source>
</evidence>
<sequence length="182" mass="18703">MRTLILSSIAAIALAACSQGEEKTAPEAAAPAATADGTREAVYAAASEGPEPFVRALYAQYVAGGPKGETPAPGQDPIYSRTMNATIGADVRVANGEVPSLNYDLICNCQDQGAFTLDNVTVGQTDPNNATAAVVFTNAGETTGQTLKLVREGPNWKVDDIVRSDGTSTQAETIKVIEAAGG</sequence>
<dbReference type="EMBL" id="JBHSLF010000009">
    <property type="protein sequence ID" value="MFC5343125.1"/>
    <property type="molecule type" value="Genomic_DNA"/>
</dbReference>
<dbReference type="Pfam" id="PF12883">
    <property type="entry name" value="DUF3828"/>
    <property type="match status" value="1"/>
</dbReference>
<dbReference type="RefSeq" id="WP_374039118.1">
    <property type="nucleotide sequence ID" value="NZ_CP169082.1"/>
</dbReference>
<keyword evidence="3" id="KW-1185">Reference proteome</keyword>
<accession>A0ABW0FN18</accession>
<name>A0ABW0FN18_9CAUL</name>
<dbReference type="InterPro" id="IPR024289">
    <property type="entry name" value="DUF3828"/>
</dbReference>
<evidence type="ECO:0000313" key="3">
    <source>
        <dbReference type="Proteomes" id="UP001596152"/>
    </source>
</evidence>
<proteinExistence type="predicted"/>
<feature type="domain" description="DUF3828" evidence="1">
    <location>
        <begin position="50"/>
        <end position="163"/>
    </location>
</feature>
<dbReference type="PROSITE" id="PS51257">
    <property type="entry name" value="PROKAR_LIPOPROTEIN"/>
    <property type="match status" value="1"/>
</dbReference>
<reference evidence="3" key="1">
    <citation type="journal article" date="2019" name="Int. J. Syst. Evol. Microbiol.">
        <title>The Global Catalogue of Microorganisms (GCM) 10K type strain sequencing project: providing services to taxonomists for standard genome sequencing and annotation.</title>
        <authorList>
            <consortium name="The Broad Institute Genomics Platform"/>
            <consortium name="The Broad Institute Genome Sequencing Center for Infectious Disease"/>
            <person name="Wu L."/>
            <person name="Ma J."/>
        </authorList>
    </citation>
    <scope>NUCLEOTIDE SEQUENCE [LARGE SCALE GENOMIC DNA]</scope>
    <source>
        <strain evidence="3">JCM 12125</strain>
    </source>
</reference>
<evidence type="ECO:0000313" key="2">
    <source>
        <dbReference type="EMBL" id="MFC5343125.1"/>
    </source>
</evidence>
<dbReference type="Proteomes" id="UP001596152">
    <property type="component" value="Unassembled WGS sequence"/>
</dbReference>
<gene>
    <name evidence="2" type="ORF">ACFPIE_04315</name>
</gene>